<reference evidence="2 3" key="1">
    <citation type="journal article" date="2016" name="Nat. Commun.">
        <title>Thousands of microbial genomes shed light on interconnected biogeochemical processes in an aquifer system.</title>
        <authorList>
            <person name="Anantharaman K."/>
            <person name="Brown C.T."/>
            <person name="Hug L.A."/>
            <person name="Sharon I."/>
            <person name="Castelle C.J."/>
            <person name="Probst A.J."/>
            <person name="Thomas B.C."/>
            <person name="Singh A."/>
            <person name="Wilkins M.J."/>
            <person name="Karaoz U."/>
            <person name="Brodie E.L."/>
            <person name="Williams K.H."/>
            <person name="Hubbard S.S."/>
            <person name="Banfield J.F."/>
        </authorList>
    </citation>
    <scope>NUCLEOTIDE SEQUENCE [LARGE SCALE GENOMIC DNA]</scope>
</reference>
<dbReference type="InterPro" id="IPR024445">
    <property type="entry name" value="Tnp_ISXO2-like"/>
</dbReference>
<sequence length="188" mass="21582">MVTGKKNVFGCAANFLRGKKCVFCGSFKVSKTSRGYVRRRNKLCGKQKSLKRIRTEIAIVRGFYQQQPAYRLSHDFGLDYKTITRVYQKLREAIYHVAELEGGKLSGEVEMDESYFGGRRKGRRGRGAAGKNIVFGLLERDGKVYTRVVEHVSKEELMAVIRKKTRRGVVRAWTPKAQTSEPRTRDKR</sequence>
<protein>
    <recommendedName>
        <fullName evidence="1">ISXO2-like transposase domain-containing protein</fullName>
    </recommendedName>
</protein>
<dbReference type="AlphaFoldDB" id="A0A1F5SBW7"/>
<dbReference type="Pfam" id="PF12762">
    <property type="entry name" value="DDE_Tnp_IS1595"/>
    <property type="match status" value="1"/>
</dbReference>
<accession>A0A1F5SBW7</accession>
<feature type="domain" description="ISXO2-like transposase" evidence="1">
    <location>
        <begin position="104"/>
        <end position="188"/>
    </location>
</feature>
<evidence type="ECO:0000313" key="2">
    <source>
        <dbReference type="EMBL" id="OGF24198.1"/>
    </source>
</evidence>
<organism evidence="2 3">
    <name type="scientific">Candidatus Falkowbacteria bacterium RIFCSPLOWO2_02_FULL_45_21</name>
    <dbReference type="NCBI Taxonomy" id="1797989"/>
    <lineage>
        <taxon>Bacteria</taxon>
        <taxon>Candidatus Falkowiibacteriota</taxon>
    </lineage>
</organism>
<dbReference type="Proteomes" id="UP000178783">
    <property type="component" value="Unassembled WGS sequence"/>
</dbReference>
<name>A0A1F5SBW7_9BACT</name>
<evidence type="ECO:0000259" key="1">
    <source>
        <dbReference type="SMART" id="SM01126"/>
    </source>
</evidence>
<gene>
    <name evidence="2" type="ORF">A3H66_02695</name>
</gene>
<comment type="caution">
    <text evidence="2">The sequence shown here is derived from an EMBL/GenBank/DDBJ whole genome shotgun (WGS) entry which is preliminary data.</text>
</comment>
<dbReference type="EMBL" id="MFFW01000033">
    <property type="protein sequence ID" value="OGF24198.1"/>
    <property type="molecule type" value="Genomic_DNA"/>
</dbReference>
<proteinExistence type="predicted"/>
<dbReference type="SMART" id="SM01126">
    <property type="entry name" value="DDE_Tnp_IS1595"/>
    <property type="match status" value="1"/>
</dbReference>
<evidence type="ECO:0000313" key="3">
    <source>
        <dbReference type="Proteomes" id="UP000178783"/>
    </source>
</evidence>
<dbReference type="STRING" id="1797989.A3H66_02695"/>